<dbReference type="Pfam" id="PF25873">
    <property type="entry name" value="WHD_MalT"/>
    <property type="match status" value="1"/>
</dbReference>
<dbReference type="SUPFAM" id="SSF48452">
    <property type="entry name" value="TPR-like"/>
    <property type="match status" value="1"/>
</dbReference>
<dbReference type="Pfam" id="PF17874">
    <property type="entry name" value="TPR_MalT"/>
    <property type="match status" value="1"/>
</dbReference>
<dbReference type="PRINTS" id="PR00038">
    <property type="entry name" value="HTHLUXR"/>
</dbReference>
<keyword evidence="1" id="KW-0805">Transcription regulation</keyword>
<dbReference type="CDD" id="cd06170">
    <property type="entry name" value="LuxR_C_like"/>
    <property type="match status" value="1"/>
</dbReference>
<evidence type="ECO:0000313" key="7">
    <source>
        <dbReference type="Proteomes" id="UP000597444"/>
    </source>
</evidence>
<proteinExistence type="predicted"/>
<dbReference type="Gene3D" id="1.25.40.10">
    <property type="entry name" value="Tetratricopeptide repeat domain"/>
    <property type="match status" value="1"/>
</dbReference>
<sequence>MPRRAPYFVRWSPEEQRYEVGAADSAILPGLMPGETGWFAWLDGITSFAFYSRAGVHCTMRKETIQRGGAYWYAYRSVQRRTIKHYIGRTNDLSVLRLEEVAERCTDASFPQMPTHEQSGPEEVDDHSSATPLPPLLEARLHPPRLAPEVAERPQLFERLDTWRSYKLTLLCAPAGFGKTTLINSWLSTRDLTTEVAWVSLDAGDNDPARFWSCIFTACQSWSSIAIHYTPPLLLSLLQMPSLQNVLISFLNAAGRQKRHHLLVLDDYHVISEPLIHETLNFCLAHLPETLHILLMTRSEHALSLGRLRAGGEVNEIQVADLRFSQAESAAFLQQKLGFLLSPDVLVALDMHLEGWVAGLRLLVLALQGQKTQEQIAYALSTFRGSHRSIRDYFVSEVLRTQPEPLQRFLLLTSMLPRLNASICAAVTGQQDAAVLLETVERANVFLEALDGSGEWYRYHAFFADAMQHEARRLLGEDELIRLARIASGWLEEHGLLADAIEAGLKGKETERVADLIERYVQGARLQKLQEYHTLHRWLVQLPEAILTQSPTLCLNYAVTLIFNREGPRPDPMVPVRIKALLQRAEERWRADENLVGLGQIAAFRAFFNYERGERRQAVVDARQALSLLPASESLWRGMSLGTLGIDALQDGQFNNARSLFEEMHTSWQVTGDPHILEGIMLLLSIICFVQGELHQALRYFRMILDNTNLPENRPASLGARLGLSQIYYEWNDLAMVKQQIQATLDLGKQFPTIPQEVLEMPITLVLACIRHIEGETEAAIQRLTKLLPELRSRSDKFSLFFYQEALSWLVRLSQAHGDHATAQDWVHDFLDQEQPVSPASNPLLIEAPVDPERSAAQSQEGSIEHELDVPFVFREQRALLRARLLLAQGDTGTAIAAFNDLLPAALAAGRGRSVLQMRLLLAQVYAACSRREEAHQMLLEALKLGYIGGYLRLFLDEGESLLQLLQDLMPSLRAQPLRGYAQTILQAVAPVASKSSHPVVVETYEPLSMQEQRVLRLLATGLSNVEIARELVVSVNTVRSQVQSIYRKLQVHNRHAASAAARNLHLL</sequence>
<evidence type="ECO:0000313" key="6">
    <source>
        <dbReference type="EMBL" id="GHO96913.1"/>
    </source>
</evidence>
<dbReference type="InterPro" id="IPR016032">
    <property type="entry name" value="Sig_transdc_resp-reg_C-effctor"/>
</dbReference>
<dbReference type="InterPro" id="IPR041617">
    <property type="entry name" value="TPR_MalT"/>
</dbReference>
<feature type="region of interest" description="Disordered" evidence="4">
    <location>
        <begin position="109"/>
        <end position="130"/>
    </location>
</feature>
<dbReference type="PANTHER" id="PTHR44688">
    <property type="entry name" value="DNA-BINDING TRANSCRIPTIONAL ACTIVATOR DEVR_DOSR"/>
    <property type="match status" value="1"/>
</dbReference>
<keyword evidence="3" id="KW-0804">Transcription</keyword>
<dbReference type="InterPro" id="IPR027417">
    <property type="entry name" value="P-loop_NTPase"/>
</dbReference>
<evidence type="ECO:0000259" key="5">
    <source>
        <dbReference type="PROSITE" id="PS50043"/>
    </source>
</evidence>
<keyword evidence="7" id="KW-1185">Reference proteome</keyword>
<dbReference type="GO" id="GO:0003677">
    <property type="term" value="F:DNA binding"/>
    <property type="evidence" value="ECO:0007669"/>
    <property type="project" value="UniProtKB-KW"/>
</dbReference>
<dbReference type="Gene3D" id="3.40.50.300">
    <property type="entry name" value="P-loop containing nucleotide triphosphate hydrolases"/>
    <property type="match status" value="1"/>
</dbReference>
<comment type="caution">
    <text evidence="6">The sequence shown here is derived from an EMBL/GenBank/DDBJ whole genome shotgun (WGS) entry which is preliminary data.</text>
</comment>
<evidence type="ECO:0000256" key="4">
    <source>
        <dbReference type="SAM" id="MobiDB-lite"/>
    </source>
</evidence>
<dbReference type="EMBL" id="BNJK01000001">
    <property type="protein sequence ID" value="GHO96913.1"/>
    <property type="molecule type" value="Genomic_DNA"/>
</dbReference>
<dbReference type="SUPFAM" id="SSF52540">
    <property type="entry name" value="P-loop containing nucleoside triphosphate hydrolases"/>
    <property type="match status" value="1"/>
</dbReference>
<dbReference type="InterPro" id="IPR011990">
    <property type="entry name" value="TPR-like_helical_dom_sf"/>
</dbReference>
<keyword evidence="2" id="KW-0238">DNA-binding</keyword>
<dbReference type="InterPro" id="IPR059106">
    <property type="entry name" value="WHD_MalT"/>
</dbReference>
<name>A0A8J3IQT8_9CHLR</name>
<protein>
    <recommendedName>
        <fullName evidence="5">HTH luxR-type domain-containing protein</fullName>
    </recommendedName>
</protein>
<dbReference type="PANTHER" id="PTHR44688:SF16">
    <property type="entry name" value="DNA-BINDING TRANSCRIPTIONAL ACTIVATOR DEVR_DOSR"/>
    <property type="match status" value="1"/>
</dbReference>
<evidence type="ECO:0000256" key="2">
    <source>
        <dbReference type="ARBA" id="ARBA00023125"/>
    </source>
</evidence>
<feature type="domain" description="HTH luxR-type" evidence="5">
    <location>
        <begin position="1001"/>
        <end position="1066"/>
    </location>
</feature>
<gene>
    <name evidence="6" type="ORF">KSF_069610</name>
</gene>
<evidence type="ECO:0000256" key="3">
    <source>
        <dbReference type="ARBA" id="ARBA00023163"/>
    </source>
</evidence>
<dbReference type="SMART" id="SM00421">
    <property type="entry name" value="HTH_LUXR"/>
    <property type="match status" value="1"/>
</dbReference>
<dbReference type="Gene3D" id="1.10.10.10">
    <property type="entry name" value="Winged helix-like DNA-binding domain superfamily/Winged helix DNA-binding domain"/>
    <property type="match status" value="1"/>
</dbReference>
<accession>A0A8J3IQT8</accession>
<organism evidence="6 7">
    <name type="scientific">Reticulibacter mediterranei</name>
    <dbReference type="NCBI Taxonomy" id="2778369"/>
    <lineage>
        <taxon>Bacteria</taxon>
        <taxon>Bacillati</taxon>
        <taxon>Chloroflexota</taxon>
        <taxon>Ktedonobacteria</taxon>
        <taxon>Ktedonobacterales</taxon>
        <taxon>Reticulibacteraceae</taxon>
        <taxon>Reticulibacter</taxon>
    </lineage>
</organism>
<dbReference type="Proteomes" id="UP000597444">
    <property type="component" value="Unassembled WGS sequence"/>
</dbReference>
<dbReference type="InterPro" id="IPR036388">
    <property type="entry name" value="WH-like_DNA-bd_sf"/>
</dbReference>
<dbReference type="SUPFAM" id="SSF46894">
    <property type="entry name" value="C-terminal effector domain of the bipartite response regulators"/>
    <property type="match status" value="1"/>
</dbReference>
<dbReference type="RefSeq" id="WP_220207502.1">
    <property type="nucleotide sequence ID" value="NZ_BNJK01000001.1"/>
</dbReference>
<dbReference type="AlphaFoldDB" id="A0A8J3IQT8"/>
<dbReference type="PROSITE" id="PS50043">
    <property type="entry name" value="HTH_LUXR_2"/>
    <property type="match status" value="1"/>
</dbReference>
<evidence type="ECO:0000256" key="1">
    <source>
        <dbReference type="ARBA" id="ARBA00023015"/>
    </source>
</evidence>
<dbReference type="InterPro" id="IPR000792">
    <property type="entry name" value="Tscrpt_reg_LuxR_C"/>
</dbReference>
<dbReference type="Pfam" id="PF00196">
    <property type="entry name" value="GerE"/>
    <property type="match status" value="1"/>
</dbReference>
<dbReference type="PROSITE" id="PS00622">
    <property type="entry name" value="HTH_LUXR_1"/>
    <property type="match status" value="1"/>
</dbReference>
<dbReference type="GO" id="GO:0006355">
    <property type="term" value="P:regulation of DNA-templated transcription"/>
    <property type="evidence" value="ECO:0007669"/>
    <property type="project" value="InterPro"/>
</dbReference>
<reference evidence="6" key="1">
    <citation type="submission" date="2020-10" db="EMBL/GenBank/DDBJ databases">
        <title>Taxonomic study of unclassified bacteria belonging to the class Ktedonobacteria.</title>
        <authorList>
            <person name="Yabe S."/>
            <person name="Wang C.M."/>
            <person name="Zheng Y."/>
            <person name="Sakai Y."/>
            <person name="Cavaletti L."/>
            <person name="Monciardini P."/>
            <person name="Donadio S."/>
        </authorList>
    </citation>
    <scope>NUCLEOTIDE SEQUENCE</scope>
    <source>
        <strain evidence="6">ID150040</strain>
    </source>
</reference>